<organism evidence="1 2">
    <name type="scientific">Mesorhizobium liriopis</name>
    <dbReference type="NCBI Taxonomy" id="2953882"/>
    <lineage>
        <taxon>Bacteria</taxon>
        <taxon>Pseudomonadati</taxon>
        <taxon>Pseudomonadota</taxon>
        <taxon>Alphaproteobacteria</taxon>
        <taxon>Hyphomicrobiales</taxon>
        <taxon>Phyllobacteriaceae</taxon>
        <taxon>Mesorhizobium</taxon>
    </lineage>
</organism>
<evidence type="ECO:0000313" key="2">
    <source>
        <dbReference type="Proteomes" id="UP001205906"/>
    </source>
</evidence>
<dbReference type="Proteomes" id="UP001205906">
    <property type="component" value="Unassembled WGS sequence"/>
</dbReference>
<sequence length="230" mass="24918">MARLDRLKGVLAFSWWDDDGDEVDLLERLKLRHQVVRAFLQLLSQGTLVLTGLVAPIKLSSRREIIPPDIIDALRFDFPGARATAPGLELIHLKVHAVQARENRDVGLRASAEPLAGAGMSADAAFSAASNAAPEFTHSADYGRVTMRGHAFHLAGGLCQLVALLHAASRSNDPWCVGKQLMADCGYNTTLLSDAFRRHQSPSWRELVAGNGRGLYRLNLMNTAIASAAA</sequence>
<evidence type="ECO:0000313" key="1">
    <source>
        <dbReference type="EMBL" id="MCO6052364.1"/>
    </source>
</evidence>
<comment type="caution">
    <text evidence="1">The sequence shown here is derived from an EMBL/GenBank/DDBJ whole genome shotgun (WGS) entry which is preliminary data.</text>
</comment>
<protein>
    <submittedName>
        <fullName evidence="1">Uncharacterized protein</fullName>
    </submittedName>
</protein>
<name>A0ABT1CC15_9HYPH</name>
<proteinExistence type="predicted"/>
<dbReference type="EMBL" id="JAMXQS010000019">
    <property type="protein sequence ID" value="MCO6052364.1"/>
    <property type="molecule type" value="Genomic_DNA"/>
</dbReference>
<accession>A0ABT1CC15</accession>
<keyword evidence="2" id="KW-1185">Reference proteome</keyword>
<reference evidence="1 2" key="1">
    <citation type="submission" date="2022-06" db="EMBL/GenBank/DDBJ databases">
        <title>Mesorhizobium sp. strain RP14 Genome sequencing and assembly.</title>
        <authorList>
            <person name="Kim I."/>
        </authorList>
    </citation>
    <scope>NUCLEOTIDE SEQUENCE [LARGE SCALE GENOMIC DNA]</scope>
    <source>
        <strain evidence="2">RP14(2022)</strain>
    </source>
</reference>
<gene>
    <name evidence="1" type="ORF">NGM99_21505</name>
</gene>